<feature type="transmembrane region" description="Helical" evidence="1">
    <location>
        <begin position="90"/>
        <end position="111"/>
    </location>
</feature>
<reference evidence="4" key="4">
    <citation type="journal article" date="2008" name="Nucleic Acids Res.">
        <title>The rice annotation project database (RAP-DB): 2008 update.</title>
        <authorList>
            <consortium name="The rice annotation project (RAP)"/>
        </authorList>
    </citation>
    <scope>GENOME REANNOTATION</scope>
    <source>
        <strain evidence="4">cv. Nipponbare</strain>
    </source>
</reference>
<dbReference type="Proteomes" id="UP000000763">
    <property type="component" value="Chromosome 9"/>
</dbReference>
<evidence type="ECO:0000256" key="1">
    <source>
        <dbReference type="SAM" id="Phobius"/>
    </source>
</evidence>
<organism evidence="3 4">
    <name type="scientific">Oryza sativa subsp. japonica</name>
    <name type="common">Rice</name>
    <dbReference type="NCBI Taxonomy" id="39947"/>
    <lineage>
        <taxon>Eukaryota</taxon>
        <taxon>Viridiplantae</taxon>
        <taxon>Streptophyta</taxon>
        <taxon>Embryophyta</taxon>
        <taxon>Tracheophyta</taxon>
        <taxon>Spermatophyta</taxon>
        <taxon>Magnoliopsida</taxon>
        <taxon>Liliopsida</taxon>
        <taxon>Poales</taxon>
        <taxon>Poaceae</taxon>
        <taxon>BOP clade</taxon>
        <taxon>Oryzoideae</taxon>
        <taxon>Oryzeae</taxon>
        <taxon>Oryzinae</taxon>
        <taxon>Oryza</taxon>
        <taxon>Oryza sativa</taxon>
    </lineage>
</organism>
<reference evidence="4" key="3">
    <citation type="journal article" date="2005" name="Nature">
        <title>The map-based sequence of the rice genome.</title>
        <authorList>
            <consortium name="International rice genome sequencing project (IRGSP)"/>
            <person name="Matsumoto T."/>
            <person name="Wu J."/>
            <person name="Kanamori H."/>
            <person name="Katayose Y."/>
            <person name="Fujisawa M."/>
            <person name="Namiki N."/>
            <person name="Mizuno H."/>
            <person name="Yamamoto K."/>
            <person name="Antonio B.A."/>
            <person name="Baba T."/>
            <person name="Sakata K."/>
            <person name="Nagamura Y."/>
            <person name="Aoki H."/>
            <person name="Arikawa K."/>
            <person name="Arita K."/>
            <person name="Bito T."/>
            <person name="Chiden Y."/>
            <person name="Fujitsuka N."/>
            <person name="Fukunaka R."/>
            <person name="Hamada M."/>
            <person name="Harada C."/>
            <person name="Hayashi A."/>
            <person name="Hijishita S."/>
            <person name="Honda M."/>
            <person name="Hosokawa S."/>
            <person name="Ichikawa Y."/>
            <person name="Idonuma A."/>
            <person name="Iijima M."/>
            <person name="Ikeda M."/>
            <person name="Ikeno M."/>
            <person name="Ito K."/>
            <person name="Ito S."/>
            <person name="Ito T."/>
            <person name="Ito Y."/>
            <person name="Ito Y."/>
            <person name="Iwabuchi A."/>
            <person name="Kamiya K."/>
            <person name="Karasawa W."/>
            <person name="Kurita K."/>
            <person name="Katagiri S."/>
            <person name="Kikuta A."/>
            <person name="Kobayashi H."/>
            <person name="Kobayashi N."/>
            <person name="Machita K."/>
            <person name="Maehara T."/>
            <person name="Masukawa M."/>
            <person name="Mizubayashi T."/>
            <person name="Mukai Y."/>
            <person name="Nagasaki H."/>
            <person name="Nagata Y."/>
            <person name="Naito S."/>
            <person name="Nakashima M."/>
            <person name="Nakama Y."/>
            <person name="Nakamichi Y."/>
            <person name="Nakamura M."/>
            <person name="Meguro A."/>
            <person name="Negishi M."/>
            <person name="Ohta I."/>
            <person name="Ohta T."/>
            <person name="Okamoto M."/>
            <person name="Ono N."/>
            <person name="Saji S."/>
            <person name="Sakaguchi M."/>
            <person name="Sakai K."/>
            <person name="Shibata M."/>
            <person name="Shimokawa T."/>
            <person name="Song J."/>
            <person name="Takazaki Y."/>
            <person name="Terasawa K."/>
            <person name="Tsugane M."/>
            <person name="Tsuji K."/>
            <person name="Ueda S."/>
            <person name="Waki K."/>
            <person name="Yamagata H."/>
            <person name="Yamamoto M."/>
            <person name="Yamamoto S."/>
            <person name="Yamane H."/>
            <person name="Yoshiki S."/>
            <person name="Yoshihara R."/>
            <person name="Yukawa K."/>
            <person name="Zhong H."/>
            <person name="Yano M."/>
            <person name="Yuan Q."/>
            <person name="Ouyang S."/>
            <person name="Liu J."/>
            <person name="Jones K.M."/>
            <person name="Gansberger K."/>
            <person name="Moffat K."/>
            <person name="Hill J."/>
            <person name="Bera J."/>
            <person name="Fadrosh D."/>
            <person name="Jin S."/>
            <person name="Johri S."/>
            <person name="Kim M."/>
            <person name="Overton L."/>
            <person name="Reardon M."/>
            <person name="Tsitrin T."/>
            <person name="Vuong H."/>
            <person name="Weaver B."/>
            <person name="Ciecko A."/>
            <person name="Tallon L."/>
            <person name="Jackson J."/>
            <person name="Pai G."/>
            <person name="Aken S.V."/>
            <person name="Utterback T."/>
            <person name="Reidmuller S."/>
            <person name="Feldblyum T."/>
            <person name="Hsiao J."/>
            <person name="Zismann V."/>
            <person name="Iobst S."/>
            <person name="de Vazeille A.R."/>
            <person name="Buell C.R."/>
            <person name="Ying K."/>
            <person name="Li Y."/>
            <person name="Lu T."/>
            <person name="Huang Y."/>
            <person name="Zhao Q."/>
            <person name="Feng Q."/>
            <person name="Zhang L."/>
            <person name="Zhu J."/>
            <person name="Weng Q."/>
            <person name="Mu J."/>
            <person name="Lu Y."/>
            <person name="Fan D."/>
            <person name="Liu Y."/>
            <person name="Guan J."/>
            <person name="Zhang Y."/>
            <person name="Yu S."/>
            <person name="Liu X."/>
            <person name="Zhang Y."/>
            <person name="Hong G."/>
            <person name="Han B."/>
            <person name="Choisne N."/>
            <person name="Demange N."/>
            <person name="Orjeda G."/>
            <person name="Samain S."/>
            <person name="Cattolico L."/>
            <person name="Pelletier E."/>
            <person name="Couloux A."/>
            <person name="Segurens B."/>
            <person name="Wincker P."/>
            <person name="D'Hont A."/>
            <person name="Scarpelli C."/>
            <person name="Weissenbach J."/>
            <person name="Salanoubat M."/>
            <person name="Quetier F."/>
            <person name="Yu Y."/>
            <person name="Kim H.R."/>
            <person name="Rambo T."/>
            <person name="Currie J."/>
            <person name="Collura K."/>
            <person name="Luo M."/>
            <person name="Yang T."/>
            <person name="Ammiraju J.S.S."/>
            <person name="Engler F."/>
            <person name="Soderlund C."/>
            <person name="Wing R.A."/>
            <person name="Palmer L.E."/>
            <person name="de la Bastide M."/>
            <person name="Spiegel L."/>
            <person name="Nascimento L."/>
            <person name="Zutavern T."/>
            <person name="O'Shaughnessy A."/>
            <person name="Dike S."/>
            <person name="Dedhia N."/>
            <person name="Preston R."/>
            <person name="Balija V."/>
            <person name="McCombie W.R."/>
            <person name="Chow T."/>
            <person name="Chen H."/>
            <person name="Chung M."/>
            <person name="Chen C."/>
            <person name="Shaw J."/>
            <person name="Wu H."/>
            <person name="Hsiao K."/>
            <person name="Chao Y."/>
            <person name="Chu M."/>
            <person name="Cheng C."/>
            <person name="Hour A."/>
            <person name="Lee P."/>
            <person name="Lin S."/>
            <person name="Lin Y."/>
            <person name="Liou J."/>
            <person name="Liu S."/>
            <person name="Hsing Y."/>
            <person name="Raghuvanshi S."/>
            <person name="Mohanty A."/>
            <person name="Bharti A.K."/>
            <person name="Gaur A."/>
            <person name="Gupta V."/>
            <person name="Kumar D."/>
            <person name="Ravi V."/>
            <person name="Vij S."/>
            <person name="Kapur A."/>
            <person name="Khurana P."/>
            <person name="Khurana P."/>
            <person name="Khurana J.P."/>
            <person name="Tyagi A.K."/>
            <person name="Gaikwad K."/>
            <person name="Singh A."/>
            <person name="Dalal V."/>
            <person name="Srivastava S."/>
            <person name="Dixit A."/>
            <person name="Pal A.K."/>
            <person name="Ghazi I.A."/>
            <person name="Yadav M."/>
            <person name="Pandit A."/>
            <person name="Bhargava A."/>
            <person name="Sureshbabu K."/>
            <person name="Batra K."/>
            <person name="Sharma T.R."/>
            <person name="Mohapatra T."/>
            <person name="Singh N.K."/>
            <person name="Messing J."/>
            <person name="Nelson A.B."/>
            <person name="Fuks G."/>
            <person name="Kavchok S."/>
            <person name="Keizer G."/>
            <person name="Linton E."/>
            <person name="Llaca V."/>
            <person name="Song R."/>
            <person name="Tanyolac B."/>
            <person name="Young S."/>
            <person name="Ho-Il K."/>
            <person name="Hahn J.H."/>
            <person name="Sangsakoo G."/>
            <person name="Vanavichit A."/>
            <person name="de Mattos Luiz.A.T."/>
            <person name="Zimmer P.D."/>
            <person name="Malone G."/>
            <person name="Dellagostin O."/>
            <person name="de Oliveira A.C."/>
            <person name="Bevan M."/>
            <person name="Bancroft I."/>
            <person name="Minx P."/>
            <person name="Cordum H."/>
            <person name="Wilson R."/>
            <person name="Cheng Z."/>
            <person name="Jin W."/>
            <person name="Jiang J."/>
            <person name="Leong S.A."/>
            <person name="Iwama H."/>
            <person name="Gojobori T."/>
            <person name="Itoh T."/>
            <person name="Niimura Y."/>
            <person name="Fujii Y."/>
            <person name="Habara T."/>
            <person name="Sakai H."/>
            <person name="Sato Y."/>
            <person name="Wilson G."/>
            <person name="Kumar K."/>
            <person name="McCouch S."/>
            <person name="Juretic N."/>
            <person name="Hoen D."/>
            <person name="Wright S."/>
            <person name="Bruskiewich R."/>
            <person name="Bureau T."/>
            <person name="Miyao A."/>
            <person name="Hirochika H."/>
            <person name="Nishikawa T."/>
            <person name="Kadowaki K."/>
            <person name="Sugiura M."/>
            <person name="Burr B."/>
            <person name="Sasaki T."/>
        </authorList>
    </citation>
    <scope>NUCLEOTIDE SEQUENCE [LARGE SCALE GENOMIC DNA]</scope>
    <source>
        <strain evidence="4">cv. Nipponbare</strain>
    </source>
</reference>
<evidence type="ECO:0000313" key="2">
    <source>
        <dbReference type="EMBL" id="BAD33747.1"/>
    </source>
</evidence>
<reference evidence="2" key="1">
    <citation type="submission" date="2002-09" db="EMBL/GenBank/DDBJ databases">
        <title>Oryza sativa nipponbare(GA3) genomic DNA, chromosome 9, BAC clone:OJ1210_A07.</title>
        <authorList>
            <person name="Sasaki T."/>
            <person name="Matsumoto T."/>
            <person name="Hattori M."/>
            <person name="Sakaki Y."/>
            <person name="Katayose Y."/>
        </authorList>
    </citation>
    <scope>NUCLEOTIDE SEQUENCE</scope>
</reference>
<keyword evidence="1" id="KW-0472">Membrane</keyword>
<protein>
    <submittedName>
        <fullName evidence="3">Uncharacterized protein</fullName>
    </submittedName>
</protein>
<evidence type="ECO:0000313" key="4">
    <source>
        <dbReference type="Proteomes" id="UP000000763"/>
    </source>
</evidence>
<proteinExistence type="predicted"/>
<keyword evidence="1" id="KW-0812">Transmembrane</keyword>
<dbReference type="EMBL" id="AP005679">
    <property type="protein sequence ID" value="BAD33747.1"/>
    <property type="molecule type" value="Genomic_DNA"/>
</dbReference>
<keyword evidence="1" id="KW-1133">Transmembrane helix</keyword>
<reference evidence="3" key="2">
    <citation type="submission" date="2002-09" db="EMBL/GenBank/DDBJ databases">
        <title>Oryza sativa nipponbare(GA3) genomic DNA, chromosome 9, PAC clone:P0489D11.</title>
        <authorList>
            <person name="Sasaki T."/>
            <person name="Matsumoto T."/>
            <person name="Katayose Y."/>
        </authorList>
    </citation>
    <scope>NUCLEOTIDE SEQUENCE</scope>
</reference>
<sequence>MSISRNNNIDAEIDAAFAAGKMPLEWLPRLQAAGMNDSDVSVTAGAISETHRVAGDTWWSNENVPFELFGLFGTLFMFALAIVYRGTKGLMLTLLAWGLVILVETSVLAVIDACERRRARLTRDVARKYFDDDVDRAAEWPRRKPTSPPDKEEQQARGELYEATDADDDISLKLAVSCCVAVSVLMYGVFRRLVVIYDAFVPGRLAGAAVLLLAAVLIWREQQELKRAEEVHASSSANLQ</sequence>
<feature type="transmembrane region" description="Helical" evidence="1">
    <location>
        <begin position="170"/>
        <end position="190"/>
    </location>
</feature>
<dbReference type="EMBL" id="AP005742">
    <property type="protein sequence ID" value="BAD33875.1"/>
    <property type="molecule type" value="Genomic_DNA"/>
</dbReference>
<evidence type="ECO:0000313" key="3">
    <source>
        <dbReference type="EMBL" id="BAD33875.1"/>
    </source>
</evidence>
<feature type="transmembrane region" description="Helical" evidence="1">
    <location>
        <begin position="66"/>
        <end position="84"/>
    </location>
</feature>
<accession>Q69MN5</accession>
<name>Q69MN5_ORYSJ</name>
<dbReference type="AlphaFoldDB" id="Q69MN5"/>
<gene>
    <name evidence="2" type="ORF">OJ1210_A07.23</name>
    <name evidence="3" type="ORF">P0489D11.4</name>
</gene>
<feature type="transmembrane region" description="Helical" evidence="1">
    <location>
        <begin position="196"/>
        <end position="219"/>
    </location>
</feature>